<name>A0AA35SJ74_GEOBA</name>
<evidence type="ECO:0000313" key="1">
    <source>
        <dbReference type="EMBL" id="CAI8029656.1"/>
    </source>
</evidence>
<dbReference type="Proteomes" id="UP001174909">
    <property type="component" value="Unassembled WGS sequence"/>
</dbReference>
<dbReference type="EMBL" id="CASHTH010002426">
    <property type="protein sequence ID" value="CAI8029656.1"/>
    <property type="molecule type" value="Genomic_DNA"/>
</dbReference>
<sequence length="89" mass="9585">RVVLAVCSVWRLVFRSPEFAPEFGPSYPSCGVPDNSPSCIPWPLASTSLLTVVADNKNLTLFLQSQGPPLRSTTALLSSLPPGLLHPLR</sequence>
<accession>A0AA35SJ74</accession>
<keyword evidence="2" id="KW-1185">Reference proteome</keyword>
<comment type="caution">
    <text evidence="1">The sequence shown here is derived from an EMBL/GenBank/DDBJ whole genome shotgun (WGS) entry which is preliminary data.</text>
</comment>
<organism evidence="1 2">
    <name type="scientific">Geodia barretti</name>
    <name type="common">Barrett's horny sponge</name>
    <dbReference type="NCBI Taxonomy" id="519541"/>
    <lineage>
        <taxon>Eukaryota</taxon>
        <taxon>Metazoa</taxon>
        <taxon>Porifera</taxon>
        <taxon>Demospongiae</taxon>
        <taxon>Heteroscleromorpha</taxon>
        <taxon>Tetractinellida</taxon>
        <taxon>Astrophorina</taxon>
        <taxon>Geodiidae</taxon>
        <taxon>Geodia</taxon>
    </lineage>
</organism>
<gene>
    <name evidence="1" type="ORF">GBAR_LOCUS16829</name>
</gene>
<proteinExistence type="predicted"/>
<reference evidence="1" key="1">
    <citation type="submission" date="2023-03" db="EMBL/GenBank/DDBJ databases">
        <authorList>
            <person name="Steffen K."/>
            <person name="Cardenas P."/>
        </authorList>
    </citation>
    <scope>NUCLEOTIDE SEQUENCE</scope>
</reference>
<protein>
    <submittedName>
        <fullName evidence="1">Uncharacterized protein</fullName>
    </submittedName>
</protein>
<evidence type="ECO:0000313" key="2">
    <source>
        <dbReference type="Proteomes" id="UP001174909"/>
    </source>
</evidence>
<dbReference type="AlphaFoldDB" id="A0AA35SJ74"/>
<feature type="non-terminal residue" evidence="1">
    <location>
        <position position="89"/>
    </location>
</feature>